<gene>
    <name evidence="1" type="ORF">SAMN05421579_1442</name>
</gene>
<sequence length="71" mass="7707">MKKPLIVIPLVALSFGVMAEPPLLQLNLSGGNVSFELGLGWLRGSRKNIFMETLTQQSIKAANLIGRLAML</sequence>
<evidence type="ECO:0000313" key="1">
    <source>
        <dbReference type="EMBL" id="SFO00937.1"/>
    </source>
</evidence>
<dbReference type="Proteomes" id="UP000199011">
    <property type="component" value="Unassembled WGS sequence"/>
</dbReference>
<reference evidence="2" key="1">
    <citation type="submission" date="2016-10" db="EMBL/GenBank/DDBJ databases">
        <authorList>
            <person name="Varghese N."/>
            <person name="Submissions S."/>
        </authorList>
    </citation>
    <scope>NUCLEOTIDE SEQUENCE [LARGE SCALE GENOMIC DNA]</scope>
    <source>
        <strain evidence="2">DSM 16522</strain>
    </source>
</reference>
<proteinExistence type="predicted"/>
<organism evidence="1 2">
    <name type="scientific">Xenorhabdus japonica</name>
    <dbReference type="NCBI Taxonomy" id="53341"/>
    <lineage>
        <taxon>Bacteria</taxon>
        <taxon>Pseudomonadati</taxon>
        <taxon>Pseudomonadota</taxon>
        <taxon>Gammaproteobacteria</taxon>
        <taxon>Enterobacterales</taxon>
        <taxon>Morganellaceae</taxon>
        <taxon>Xenorhabdus</taxon>
    </lineage>
</organism>
<name>A0A1I5DP54_9GAMM</name>
<dbReference type="EMBL" id="FOVO01000044">
    <property type="protein sequence ID" value="SFO00937.1"/>
    <property type="molecule type" value="Genomic_DNA"/>
</dbReference>
<keyword evidence="2" id="KW-1185">Reference proteome</keyword>
<dbReference type="RefSeq" id="WP_175486157.1">
    <property type="nucleotide sequence ID" value="NZ_CAWRAH010000091.1"/>
</dbReference>
<evidence type="ECO:0000313" key="2">
    <source>
        <dbReference type="Proteomes" id="UP000199011"/>
    </source>
</evidence>
<dbReference type="AlphaFoldDB" id="A0A1I5DP54"/>
<protein>
    <submittedName>
        <fullName evidence="1">Uncharacterized protein</fullName>
    </submittedName>
</protein>
<dbReference type="STRING" id="53341.SAMN05421579_1442"/>
<accession>A0A1I5DP54</accession>